<feature type="active site" description="Tele-AMP-histidine intermediate" evidence="3">
    <location>
        <position position="224"/>
    </location>
</feature>
<feature type="binding site" evidence="5">
    <location>
        <begin position="217"/>
        <end position="220"/>
    </location>
    <ligand>
        <name>substrate</name>
    </ligand>
</feature>
<feature type="site" description="Important for induction of apoptosis" evidence="6">
    <location>
        <position position="242"/>
    </location>
</feature>
<dbReference type="PANTHER" id="PTHR46243:SF1">
    <property type="entry name" value="BIS(5'-ADENOSYL)-TRIPHOSPHATASE"/>
    <property type="match status" value="1"/>
</dbReference>
<feature type="binding site" evidence="5">
    <location>
        <position position="211"/>
    </location>
    <ligand>
        <name>substrate</name>
    </ligand>
</feature>
<name>A0A1V9YPH2_ACHHY</name>
<keyword evidence="10" id="KW-1185">Reference proteome</keyword>
<evidence type="ECO:0000256" key="6">
    <source>
        <dbReference type="PIRSR" id="PIRSR639383-3"/>
    </source>
</evidence>
<dbReference type="STRING" id="1202772.A0A1V9YPH2"/>
<keyword evidence="2" id="KW-0378">Hydrolase</keyword>
<dbReference type="GO" id="GO:0000166">
    <property type="term" value="F:nucleotide binding"/>
    <property type="evidence" value="ECO:0007669"/>
    <property type="project" value="UniProtKB-KW"/>
</dbReference>
<dbReference type="InterPro" id="IPR039383">
    <property type="entry name" value="FHIT"/>
</dbReference>
<dbReference type="PROSITE" id="PS51084">
    <property type="entry name" value="HIT_2"/>
    <property type="match status" value="1"/>
</dbReference>
<dbReference type="InterPro" id="IPR019808">
    <property type="entry name" value="Histidine_triad_CS"/>
</dbReference>
<feature type="short sequence motif" description="Histidine triad motif" evidence="4 7">
    <location>
        <begin position="222"/>
        <end position="226"/>
    </location>
</feature>
<dbReference type="GO" id="GO:0016787">
    <property type="term" value="F:hydrolase activity"/>
    <property type="evidence" value="ECO:0007669"/>
    <property type="project" value="UniProtKB-KW"/>
</dbReference>
<evidence type="ECO:0000259" key="8">
    <source>
        <dbReference type="PROSITE" id="PS51084"/>
    </source>
</evidence>
<dbReference type="CDD" id="cd01275">
    <property type="entry name" value="FHIT"/>
    <property type="match status" value="1"/>
</dbReference>
<feature type="domain" description="HIT" evidence="8">
    <location>
        <begin position="143"/>
        <end position="237"/>
    </location>
</feature>
<proteinExistence type="predicted"/>
<dbReference type="FunFam" id="3.30.428.10:FF:000011">
    <property type="entry name" value="Fragile histidine triad"/>
    <property type="match status" value="1"/>
</dbReference>
<dbReference type="InterPro" id="IPR036265">
    <property type="entry name" value="HIT-like_sf"/>
</dbReference>
<protein>
    <recommendedName>
        <fullName evidence="8">HIT domain-containing protein</fullName>
    </recommendedName>
</protein>
<dbReference type="PANTHER" id="PTHR46243">
    <property type="entry name" value="BIS(5'-ADENOSYL)-TRIPHOSPHATASE"/>
    <property type="match status" value="1"/>
</dbReference>
<dbReference type="SUPFAM" id="SSF54197">
    <property type="entry name" value="HIT-like"/>
    <property type="match status" value="1"/>
</dbReference>
<dbReference type="EMBL" id="JNBR01001431">
    <property type="protein sequence ID" value="OQR87623.1"/>
    <property type="molecule type" value="Genomic_DNA"/>
</dbReference>
<organism evidence="9 10">
    <name type="scientific">Achlya hypogyna</name>
    <name type="common">Oomycete</name>
    <name type="synonym">Protoachlya hypogyna</name>
    <dbReference type="NCBI Taxonomy" id="1202772"/>
    <lineage>
        <taxon>Eukaryota</taxon>
        <taxon>Sar</taxon>
        <taxon>Stramenopiles</taxon>
        <taxon>Oomycota</taxon>
        <taxon>Saprolegniomycetes</taxon>
        <taxon>Saprolegniales</taxon>
        <taxon>Achlyaceae</taxon>
        <taxon>Achlya</taxon>
    </lineage>
</organism>
<dbReference type="Gene3D" id="3.30.428.10">
    <property type="entry name" value="HIT-like"/>
    <property type="match status" value="1"/>
</dbReference>
<evidence type="ECO:0000256" key="4">
    <source>
        <dbReference type="PIRSR" id="PIRSR601310-3"/>
    </source>
</evidence>
<dbReference type="AlphaFoldDB" id="A0A1V9YPH2"/>
<evidence type="ECO:0000313" key="10">
    <source>
        <dbReference type="Proteomes" id="UP000243579"/>
    </source>
</evidence>
<evidence type="ECO:0000313" key="9">
    <source>
        <dbReference type="EMBL" id="OQR87623.1"/>
    </source>
</evidence>
<dbReference type="Pfam" id="PF01230">
    <property type="entry name" value="HIT"/>
    <property type="match status" value="1"/>
</dbReference>
<sequence length="282" mass="31291">MRLAQLALERNVRSVLVDLTQGFHAAAWSSIFPALRKSGFKLGVHLPPATLLEECHDFATTEPMSQAAFVKAAAANLAVPTTRALLVQLSTDGLKAQIGLDAATGTQPFASPTLLCTELLGFDRCLEPSWRAFGPYPIRFSEVFYESAHAVALVNLKPIVPGHVLVIPKRRIDRFTHLDSDEVADLWQTAQTIARRIEAHYNAPSFTFSIQDGRAAGQTVPHVHIHLLPRRPGDFAKNDDIYDELEKNDQRRQLDLDEDRVPRTLDVMAAEAAVLRDLCRDP</sequence>
<evidence type="ECO:0000256" key="7">
    <source>
        <dbReference type="PROSITE-ProRule" id="PRU00464"/>
    </source>
</evidence>
<keyword evidence="1" id="KW-0547">Nucleotide-binding</keyword>
<dbReference type="InterPro" id="IPR011146">
    <property type="entry name" value="HIT-like"/>
</dbReference>
<dbReference type="PROSITE" id="PS00892">
    <property type="entry name" value="HIT_1"/>
    <property type="match status" value="1"/>
</dbReference>
<dbReference type="InterPro" id="IPR001310">
    <property type="entry name" value="Histidine_triad_HIT"/>
</dbReference>
<gene>
    <name evidence="9" type="ORF">ACHHYP_08503</name>
</gene>
<dbReference type="InterPro" id="IPR051884">
    <property type="entry name" value="Bis(5'-adenosyl)-TPase_reg"/>
</dbReference>
<feature type="binding site" evidence="5">
    <location>
        <position position="226"/>
    </location>
    <ligand>
        <name>substrate</name>
    </ligand>
</feature>
<dbReference type="PRINTS" id="PR00332">
    <property type="entry name" value="HISTRIAD"/>
</dbReference>
<comment type="caution">
    <text evidence="9">The sequence shown here is derived from an EMBL/GenBank/DDBJ whole genome shotgun (WGS) entry which is preliminary data.</text>
</comment>
<reference evidence="9 10" key="1">
    <citation type="journal article" date="2014" name="Genome Biol. Evol.">
        <title>The secreted proteins of Achlya hypogyna and Thraustotheca clavata identify the ancestral oomycete secretome and reveal gene acquisitions by horizontal gene transfer.</title>
        <authorList>
            <person name="Misner I."/>
            <person name="Blouin N."/>
            <person name="Leonard G."/>
            <person name="Richards T.A."/>
            <person name="Lane C.E."/>
        </authorList>
    </citation>
    <scope>NUCLEOTIDE SEQUENCE [LARGE SCALE GENOMIC DNA]</scope>
    <source>
        <strain evidence="9 10">ATCC 48635</strain>
    </source>
</reference>
<evidence type="ECO:0000256" key="5">
    <source>
        <dbReference type="PIRSR" id="PIRSR639383-2"/>
    </source>
</evidence>
<accession>A0A1V9YPH2</accession>
<evidence type="ECO:0000256" key="1">
    <source>
        <dbReference type="ARBA" id="ARBA00022741"/>
    </source>
</evidence>
<dbReference type="Proteomes" id="UP000243579">
    <property type="component" value="Unassembled WGS sequence"/>
</dbReference>
<evidence type="ECO:0000256" key="2">
    <source>
        <dbReference type="ARBA" id="ARBA00022801"/>
    </source>
</evidence>
<dbReference type="OrthoDB" id="680339at2759"/>
<evidence type="ECO:0000256" key="3">
    <source>
        <dbReference type="PIRSR" id="PIRSR601310-1"/>
    </source>
</evidence>
<feature type="binding site" evidence="5">
    <location>
        <position position="155"/>
    </location>
    <ligand>
        <name>substrate</name>
    </ligand>
</feature>